<feature type="domain" description="Ataxin-10" evidence="6">
    <location>
        <begin position="303"/>
        <end position="374"/>
    </location>
</feature>
<organism evidence="7">
    <name type="scientific">Cacopsylla melanoneura</name>
    <dbReference type="NCBI Taxonomy" id="428564"/>
    <lineage>
        <taxon>Eukaryota</taxon>
        <taxon>Metazoa</taxon>
        <taxon>Ecdysozoa</taxon>
        <taxon>Arthropoda</taxon>
        <taxon>Hexapoda</taxon>
        <taxon>Insecta</taxon>
        <taxon>Pterygota</taxon>
        <taxon>Neoptera</taxon>
        <taxon>Paraneoptera</taxon>
        <taxon>Hemiptera</taxon>
        <taxon>Sternorrhyncha</taxon>
        <taxon>Psylloidea</taxon>
        <taxon>Psyllidae</taxon>
        <taxon>Psyllinae</taxon>
        <taxon>Cacopsylla</taxon>
    </lineage>
</organism>
<keyword evidence="4" id="KW-0131">Cell cycle</keyword>
<dbReference type="Pfam" id="PF09759">
    <property type="entry name" value="Atx10homo_assoc"/>
    <property type="match status" value="1"/>
</dbReference>
<name>A0A8D8LY72_9HEMI</name>
<sequence>MDKLIGDFANLSTKLLKEPTQTSVEELSNLLREFRTLCASNADIRRSLFDSLDLNLLIQLFDLVLKQDQSQSSLLCVKIGLQVIGNTVVQNDIQCVEQIWNVTGAFLLDCFKHKDDKMNIIVMMVLFNIFKYLPNIVESNSIKTTVLEQAIVGNEFAIYFLEDLIYFTSKSESTSFSQFFESLPIQHQLYVMEYIKNNIKPGVHLDHFVHMFNKDAFRILSDAADISHVQTTVLCLELLAACSSSNEYQGLLQNNATFVSSVFEFLKAMHSLGKQDKDNKFAPDQNLSNMFSLDENNEVFGLKATCVKLVANLCWGHAANQNLARISECFPVLLECCNLDARNPLIKEWAVFAIRNCCENNMVNQQLIAQMNQTNEPTIDTSVGLNLAPGVHIGPLNKHNTCSSVFWDFSVILWQHEKDTYDTLRMYLWR</sequence>
<evidence type="ECO:0000259" key="6">
    <source>
        <dbReference type="Pfam" id="PF09759"/>
    </source>
</evidence>
<dbReference type="EMBL" id="HBUF01029162">
    <property type="protein sequence ID" value="CAG6614037.1"/>
    <property type="molecule type" value="Transcribed_RNA"/>
</dbReference>
<dbReference type="GO" id="GO:0031175">
    <property type="term" value="P:neuron projection development"/>
    <property type="evidence" value="ECO:0007669"/>
    <property type="project" value="TreeGrafter"/>
</dbReference>
<comment type="function">
    <text evidence="5">May play a role in the regulation of cytokinesis. May play a role in signaling by stimulating protein glycosylation. Induces neuritogenesis by activating the Ras-MAP kinase pathway and is necessary for the survival of cerebellar neurons. Does not appear to play a major role in ciliogenesis.</text>
</comment>
<evidence type="ECO:0000313" key="7">
    <source>
        <dbReference type="EMBL" id="CAG6614037.1"/>
    </source>
</evidence>
<evidence type="ECO:0000256" key="3">
    <source>
        <dbReference type="ARBA" id="ARBA00022618"/>
    </source>
</evidence>
<accession>A0A8D8LY72</accession>
<proteinExistence type="inferred from homology"/>
<dbReference type="GO" id="GO:0051301">
    <property type="term" value="P:cell division"/>
    <property type="evidence" value="ECO:0007669"/>
    <property type="project" value="UniProtKB-KW"/>
</dbReference>
<protein>
    <recommendedName>
        <fullName evidence="2">Ataxin-10</fullName>
    </recommendedName>
</protein>
<reference evidence="7" key="1">
    <citation type="submission" date="2021-05" db="EMBL/GenBank/DDBJ databases">
        <authorList>
            <person name="Alioto T."/>
            <person name="Alioto T."/>
            <person name="Gomez Garrido J."/>
        </authorList>
    </citation>
    <scope>NUCLEOTIDE SEQUENCE</scope>
</reference>
<dbReference type="InterPro" id="IPR011989">
    <property type="entry name" value="ARM-like"/>
</dbReference>
<comment type="similarity">
    <text evidence="1">Belongs to the ataxin-10 family.</text>
</comment>
<dbReference type="InterPro" id="IPR051374">
    <property type="entry name" value="Ataxin-10/CTR86_families"/>
</dbReference>
<dbReference type="PANTHER" id="PTHR13255">
    <property type="entry name" value="ATAXIN-10"/>
    <property type="match status" value="1"/>
</dbReference>
<dbReference type="PANTHER" id="PTHR13255:SF0">
    <property type="entry name" value="ATAXIN-10"/>
    <property type="match status" value="1"/>
</dbReference>
<dbReference type="Gene3D" id="1.25.10.10">
    <property type="entry name" value="Leucine-rich Repeat Variant"/>
    <property type="match status" value="1"/>
</dbReference>
<dbReference type="SUPFAM" id="SSF48371">
    <property type="entry name" value="ARM repeat"/>
    <property type="match status" value="1"/>
</dbReference>
<evidence type="ECO:0000256" key="5">
    <source>
        <dbReference type="ARBA" id="ARBA00045173"/>
    </source>
</evidence>
<dbReference type="InterPro" id="IPR019156">
    <property type="entry name" value="Ataxin-10_domain"/>
</dbReference>
<keyword evidence="3" id="KW-0132">Cell division</keyword>
<evidence type="ECO:0000256" key="4">
    <source>
        <dbReference type="ARBA" id="ARBA00023306"/>
    </source>
</evidence>
<dbReference type="GO" id="GO:0005829">
    <property type="term" value="C:cytosol"/>
    <property type="evidence" value="ECO:0007669"/>
    <property type="project" value="TreeGrafter"/>
</dbReference>
<evidence type="ECO:0000256" key="2">
    <source>
        <dbReference type="ARBA" id="ARBA00018804"/>
    </source>
</evidence>
<dbReference type="AlphaFoldDB" id="A0A8D8LY72"/>
<evidence type="ECO:0000256" key="1">
    <source>
        <dbReference type="ARBA" id="ARBA00008384"/>
    </source>
</evidence>
<dbReference type="InterPro" id="IPR016024">
    <property type="entry name" value="ARM-type_fold"/>
</dbReference>